<gene>
    <name evidence="1" type="ORF">I41_28770</name>
</gene>
<keyword evidence="2" id="KW-1185">Reference proteome</keyword>
<protein>
    <submittedName>
        <fullName evidence="1">Uncharacterized protein</fullName>
    </submittedName>
</protein>
<dbReference type="RefSeq" id="WP_145433244.1">
    <property type="nucleotide sequence ID" value="NZ_CP036339.1"/>
</dbReference>
<accession>A0A517TZ82</accession>
<proteinExistence type="predicted"/>
<reference evidence="1 2" key="1">
    <citation type="submission" date="2019-02" db="EMBL/GenBank/DDBJ databases">
        <title>Deep-cultivation of Planctomycetes and their phenomic and genomic characterization uncovers novel biology.</title>
        <authorList>
            <person name="Wiegand S."/>
            <person name="Jogler M."/>
            <person name="Boedeker C."/>
            <person name="Pinto D."/>
            <person name="Vollmers J."/>
            <person name="Rivas-Marin E."/>
            <person name="Kohn T."/>
            <person name="Peeters S.H."/>
            <person name="Heuer A."/>
            <person name="Rast P."/>
            <person name="Oberbeckmann S."/>
            <person name="Bunk B."/>
            <person name="Jeske O."/>
            <person name="Meyerdierks A."/>
            <person name="Storesund J.E."/>
            <person name="Kallscheuer N."/>
            <person name="Luecker S."/>
            <person name="Lage O.M."/>
            <person name="Pohl T."/>
            <person name="Merkel B.J."/>
            <person name="Hornburger P."/>
            <person name="Mueller R.-W."/>
            <person name="Bruemmer F."/>
            <person name="Labrenz M."/>
            <person name="Spormann A.M."/>
            <person name="Op den Camp H."/>
            <person name="Overmann J."/>
            <person name="Amann R."/>
            <person name="Jetten M.S.M."/>
            <person name="Mascher T."/>
            <person name="Medema M.H."/>
            <person name="Devos D.P."/>
            <person name="Kaster A.-K."/>
            <person name="Ovreas L."/>
            <person name="Rohde M."/>
            <person name="Galperin M.Y."/>
            <person name="Jogler C."/>
        </authorList>
    </citation>
    <scope>NUCLEOTIDE SEQUENCE [LARGE SCALE GENOMIC DNA]</scope>
    <source>
        <strain evidence="1 2">I41</strain>
    </source>
</reference>
<name>A0A517TZ82_9BACT</name>
<dbReference type="OrthoDB" id="7593663at2"/>
<evidence type="ECO:0000313" key="1">
    <source>
        <dbReference type="EMBL" id="QDT73687.1"/>
    </source>
</evidence>
<dbReference type="Proteomes" id="UP000317909">
    <property type="component" value="Chromosome"/>
</dbReference>
<organism evidence="1 2">
    <name type="scientific">Lacipirellula limnantheis</name>
    <dbReference type="NCBI Taxonomy" id="2528024"/>
    <lineage>
        <taxon>Bacteria</taxon>
        <taxon>Pseudomonadati</taxon>
        <taxon>Planctomycetota</taxon>
        <taxon>Planctomycetia</taxon>
        <taxon>Pirellulales</taxon>
        <taxon>Lacipirellulaceae</taxon>
        <taxon>Lacipirellula</taxon>
    </lineage>
</organism>
<dbReference type="KEGG" id="llh:I41_28770"/>
<sequence length="314" mass="35892">MADEIWGITAYFNPMHWRCRRENFLQFRQSLRIPLVAVELGYDGRFDLTSADADMLLQFPASSVMWQKERLLNLALGAVPTRVTKIVGLDGDVIFGRTDVWEAVSDALDQTPLLQPFSEVYYLPKSHLCDFALIEQSVASSPGYAWLRAHGATNAELCNPSWGNPRKSPPVTYGLAWAFRREVFAERGFYDAWIIGGGTRVHCFAVDDQWQEAAEAMRFHPEMREHFRRWSHGFHHAVGGDWGHVAGPIAHLWHGEPAARRYRQRYVDFSAFRFNPEADLALDGNGVWKWSSEKPAMHQYLIEYFVGREEDGGA</sequence>
<evidence type="ECO:0000313" key="2">
    <source>
        <dbReference type="Proteomes" id="UP000317909"/>
    </source>
</evidence>
<dbReference type="EMBL" id="CP036339">
    <property type="protein sequence ID" value="QDT73687.1"/>
    <property type="molecule type" value="Genomic_DNA"/>
</dbReference>
<dbReference type="AlphaFoldDB" id="A0A517TZ82"/>